<organism evidence="2 3">
    <name type="scientific">Rhizoclosmatium globosum</name>
    <dbReference type="NCBI Taxonomy" id="329046"/>
    <lineage>
        <taxon>Eukaryota</taxon>
        <taxon>Fungi</taxon>
        <taxon>Fungi incertae sedis</taxon>
        <taxon>Chytridiomycota</taxon>
        <taxon>Chytridiomycota incertae sedis</taxon>
        <taxon>Chytridiomycetes</taxon>
        <taxon>Chytridiales</taxon>
        <taxon>Chytriomycetaceae</taxon>
        <taxon>Rhizoclosmatium</taxon>
    </lineage>
</organism>
<dbReference type="OrthoDB" id="3218341at2759"/>
<sequence>MFSSNDIHSSNSESIACLQASIAGSKPSGFDRHACLGTLNRHRLAPQSIRTIILTKNKSKVTVGSDPGIADVAVQMTGVSRKHFTIEEEDGGVMLKDHSTNGTFVNHTRIHHSQVMLLDGTQISLEEGIVHRTSSFKLCTHSLLVKYCRLDVCWTQCCEFV</sequence>
<evidence type="ECO:0000259" key="1">
    <source>
        <dbReference type="PROSITE" id="PS50006"/>
    </source>
</evidence>
<dbReference type="InterPro" id="IPR008984">
    <property type="entry name" value="SMAD_FHA_dom_sf"/>
</dbReference>
<keyword evidence="3" id="KW-1185">Reference proteome</keyword>
<evidence type="ECO:0000313" key="2">
    <source>
        <dbReference type="EMBL" id="ORY37761.1"/>
    </source>
</evidence>
<protein>
    <recommendedName>
        <fullName evidence="1">FHA domain-containing protein</fullName>
    </recommendedName>
</protein>
<dbReference type="PROSITE" id="PS50006">
    <property type="entry name" value="FHA_DOMAIN"/>
    <property type="match status" value="1"/>
</dbReference>
<feature type="domain" description="FHA" evidence="1">
    <location>
        <begin position="61"/>
        <end position="110"/>
    </location>
</feature>
<dbReference type="SMART" id="SM00240">
    <property type="entry name" value="FHA"/>
    <property type="match status" value="1"/>
</dbReference>
<name>A0A1Y2BSN6_9FUNG</name>
<evidence type="ECO:0000313" key="3">
    <source>
        <dbReference type="Proteomes" id="UP000193642"/>
    </source>
</evidence>
<dbReference type="Gene3D" id="2.60.200.20">
    <property type="match status" value="1"/>
</dbReference>
<accession>A0A1Y2BSN6</accession>
<dbReference type="InterPro" id="IPR000253">
    <property type="entry name" value="FHA_dom"/>
</dbReference>
<dbReference type="Proteomes" id="UP000193642">
    <property type="component" value="Unassembled WGS sequence"/>
</dbReference>
<dbReference type="Pfam" id="PF00498">
    <property type="entry name" value="FHA"/>
    <property type="match status" value="1"/>
</dbReference>
<comment type="caution">
    <text evidence="2">The sequence shown here is derived from an EMBL/GenBank/DDBJ whole genome shotgun (WGS) entry which is preliminary data.</text>
</comment>
<dbReference type="CDD" id="cd00060">
    <property type="entry name" value="FHA"/>
    <property type="match status" value="1"/>
</dbReference>
<dbReference type="EMBL" id="MCGO01000048">
    <property type="protein sequence ID" value="ORY37761.1"/>
    <property type="molecule type" value="Genomic_DNA"/>
</dbReference>
<proteinExistence type="predicted"/>
<dbReference type="AlphaFoldDB" id="A0A1Y2BSN6"/>
<gene>
    <name evidence="2" type="ORF">BCR33DRAFT_721217</name>
</gene>
<dbReference type="SUPFAM" id="SSF49879">
    <property type="entry name" value="SMAD/FHA domain"/>
    <property type="match status" value="1"/>
</dbReference>
<reference evidence="2 3" key="1">
    <citation type="submission" date="2016-07" db="EMBL/GenBank/DDBJ databases">
        <title>Pervasive Adenine N6-methylation of Active Genes in Fungi.</title>
        <authorList>
            <consortium name="DOE Joint Genome Institute"/>
            <person name="Mondo S.J."/>
            <person name="Dannebaum R.O."/>
            <person name="Kuo R.C."/>
            <person name="Labutti K."/>
            <person name="Haridas S."/>
            <person name="Kuo A."/>
            <person name="Salamov A."/>
            <person name="Ahrendt S.R."/>
            <person name="Lipzen A."/>
            <person name="Sullivan W."/>
            <person name="Andreopoulos W.B."/>
            <person name="Clum A."/>
            <person name="Lindquist E."/>
            <person name="Daum C."/>
            <person name="Ramamoorthy G.K."/>
            <person name="Gryganskyi A."/>
            <person name="Culley D."/>
            <person name="Magnuson J.K."/>
            <person name="James T.Y."/>
            <person name="O'Malley M.A."/>
            <person name="Stajich J.E."/>
            <person name="Spatafora J.W."/>
            <person name="Visel A."/>
            <person name="Grigoriev I.V."/>
        </authorList>
    </citation>
    <scope>NUCLEOTIDE SEQUENCE [LARGE SCALE GENOMIC DNA]</scope>
    <source>
        <strain evidence="2 3">JEL800</strain>
    </source>
</reference>